<dbReference type="InterPro" id="IPR000210">
    <property type="entry name" value="BTB/POZ_dom"/>
</dbReference>
<evidence type="ECO:0000256" key="9">
    <source>
        <dbReference type="ARBA" id="ARBA00023242"/>
    </source>
</evidence>
<dbReference type="InterPro" id="IPR011333">
    <property type="entry name" value="SKP1/BTB/POZ_sf"/>
</dbReference>
<dbReference type="InterPro" id="IPR050457">
    <property type="entry name" value="ZnFinger_BTB_dom_contain"/>
</dbReference>
<feature type="region of interest" description="Disordered" evidence="10">
    <location>
        <begin position="171"/>
        <end position="194"/>
    </location>
</feature>
<evidence type="ECO:0000256" key="2">
    <source>
        <dbReference type="ARBA" id="ARBA00022723"/>
    </source>
</evidence>
<keyword evidence="3" id="KW-0677">Repeat</keyword>
<evidence type="ECO:0000256" key="5">
    <source>
        <dbReference type="ARBA" id="ARBA00022833"/>
    </source>
</evidence>
<keyword evidence="9" id="KW-0539">Nucleus</keyword>
<keyword evidence="5" id="KW-0862">Zinc</keyword>
<gene>
    <name evidence="12" type="primary">ZBTB7A</name>
    <name evidence="12" type="ORF">BLAG_LOCUS7994</name>
</gene>
<evidence type="ECO:0000256" key="6">
    <source>
        <dbReference type="ARBA" id="ARBA00023015"/>
    </source>
</evidence>
<keyword evidence="4" id="KW-0863">Zinc-finger</keyword>
<feature type="domain" description="BTB" evidence="11">
    <location>
        <begin position="33"/>
        <end position="99"/>
    </location>
</feature>
<keyword evidence="7" id="KW-0238">DNA-binding</keyword>
<dbReference type="GO" id="GO:0005634">
    <property type="term" value="C:nucleus"/>
    <property type="evidence" value="ECO:0007669"/>
    <property type="project" value="UniProtKB-SubCell"/>
</dbReference>
<proteinExistence type="predicted"/>
<dbReference type="GO" id="GO:0000981">
    <property type="term" value="F:DNA-binding transcription factor activity, RNA polymerase II-specific"/>
    <property type="evidence" value="ECO:0007669"/>
    <property type="project" value="TreeGrafter"/>
</dbReference>
<keyword evidence="2" id="KW-0479">Metal-binding</keyword>
<dbReference type="PROSITE" id="PS50097">
    <property type="entry name" value="BTB"/>
    <property type="match status" value="1"/>
</dbReference>
<keyword evidence="8" id="KW-0804">Transcription</keyword>
<evidence type="ECO:0000256" key="1">
    <source>
        <dbReference type="ARBA" id="ARBA00004123"/>
    </source>
</evidence>
<dbReference type="AlphaFoldDB" id="A0A8J9Z256"/>
<evidence type="ECO:0000256" key="3">
    <source>
        <dbReference type="ARBA" id="ARBA00022737"/>
    </source>
</evidence>
<dbReference type="PANTHER" id="PTHR46105:SF5">
    <property type="entry name" value="ZINC FINGER AND BTB DOMAIN-CONTAINING PROTEIN 44 ISOFORM X1"/>
    <property type="match status" value="1"/>
</dbReference>
<dbReference type="SMART" id="SM00225">
    <property type="entry name" value="BTB"/>
    <property type="match status" value="1"/>
</dbReference>
<dbReference type="PANTHER" id="PTHR46105">
    <property type="entry name" value="AGAP004733-PA"/>
    <property type="match status" value="1"/>
</dbReference>
<dbReference type="GO" id="GO:0000978">
    <property type="term" value="F:RNA polymerase II cis-regulatory region sequence-specific DNA binding"/>
    <property type="evidence" value="ECO:0007669"/>
    <property type="project" value="TreeGrafter"/>
</dbReference>
<dbReference type="EMBL" id="OV696699">
    <property type="protein sequence ID" value="CAH1245768.1"/>
    <property type="molecule type" value="Genomic_DNA"/>
</dbReference>
<name>A0A8J9Z256_BRALA</name>
<keyword evidence="6" id="KW-0805">Transcription regulation</keyword>
<protein>
    <submittedName>
        <fullName evidence="12">ZBTB7A protein</fullName>
    </submittedName>
</protein>
<dbReference type="Gene3D" id="3.30.710.10">
    <property type="entry name" value="Potassium Channel Kv1.1, Chain A"/>
    <property type="match status" value="1"/>
</dbReference>
<evidence type="ECO:0000256" key="10">
    <source>
        <dbReference type="SAM" id="MobiDB-lite"/>
    </source>
</evidence>
<dbReference type="OrthoDB" id="10261408at2759"/>
<reference evidence="12" key="1">
    <citation type="submission" date="2022-01" db="EMBL/GenBank/DDBJ databases">
        <authorList>
            <person name="Braso-Vives M."/>
        </authorList>
    </citation>
    <scope>NUCLEOTIDE SEQUENCE</scope>
</reference>
<dbReference type="Proteomes" id="UP000838412">
    <property type="component" value="Chromosome 14"/>
</dbReference>
<dbReference type="Pfam" id="PF00651">
    <property type="entry name" value="BTB"/>
    <property type="match status" value="1"/>
</dbReference>
<comment type="subcellular location">
    <subcellularLocation>
        <location evidence="1">Nucleus</location>
    </subcellularLocation>
</comment>
<sequence>MASGSNIIDIPFQEQERHLLSQLSTMREQGQLCDMTVRVGTREFRCHQAVLAASSGHFHSVFVQGALSFPKMLDLAFTSADVFSIVLDYIYTASLKCPTDVLPQVLQAAKVLEIHTLVDHLLLFSASQEGGRGGETVPSSCTDLPVPSGVNTPVSSPGPGVQDNVMVKQEEQEFNQEEVRPQSEDSRLEENPGSMGSQIAELRAEVAFLRQQLQAVIGQEAIVEHSSLPLVQHPSSGDSETELMLGSGIYLHPSDLRVLVGRANYSGRQLCHNLFDHFHRNMDLTIYTAFVKNGRTGKNGEHGRVLDQNVLQAIEGFVLKKMTKERWKADISRSQIHRIFGNKCTAAVRGIKRKLASPAADAIQTHFPTVAQPGTYNEMRPTSQ</sequence>
<dbReference type="GO" id="GO:0008270">
    <property type="term" value="F:zinc ion binding"/>
    <property type="evidence" value="ECO:0007669"/>
    <property type="project" value="UniProtKB-KW"/>
</dbReference>
<evidence type="ECO:0000313" key="12">
    <source>
        <dbReference type="EMBL" id="CAH1245768.1"/>
    </source>
</evidence>
<organism evidence="12 13">
    <name type="scientific">Branchiostoma lanceolatum</name>
    <name type="common">Common lancelet</name>
    <name type="synonym">Amphioxus lanceolatum</name>
    <dbReference type="NCBI Taxonomy" id="7740"/>
    <lineage>
        <taxon>Eukaryota</taxon>
        <taxon>Metazoa</taxon>
        <taxon>Chordata</taxon>
        <taxon>Cephalochordata</taxon>
        <taxon>Leptocardii</taxon>
        <taxon>Amphioxiformes</taxon>
        <taxon>Branchiostomatidae</taxon>
        <taxon>Branchiostoma</taxon>
    </lineage>
</organism>
<evidence type="ECO:0000256" key="7">
    <source>
        <dbReference type="ARBA" id="ARBA00023125"/>
    </source>
</evidence>
<evidence type="ECO:0000256" key="4">
    <source>
        <dbReference type="ARBA" id="ARBA00022771"/>
    </source>
</evidence>
<feature type="compositionally biased region" description="Basic and acidic residues" evidence="10">
    <location>
        <begin position="177"/>
        <end position="190"/>
    </location>
</feature>
<keyword evidence="13" id="KW-1185">Reference proteome</keyword>
<evidence type="ECO:0000256" key="8">
    <source>
        <dbReference type="ARBA" id="ARBA00023163"/>
    </source>
</evidence>
<accession>A0A8J9Z256</accession>
<evidence type="ECO:0000313" key="13">
    <source>
        <dbReference type="Proteomes" id="UP000838412"/>
    </source>
</evidence>
<dbReference type="SUPFAM" id="SSF54695">
    <property type="entry name" value="POZ domain"/>
    <property type="match status" value="1"/>
</dbReference>
<evidence type="ECO:0000259" key="11">
    <source>
        <dbReference type="PROSITE" id="PS50097"/>
    </source>
</evidence>